<keyword evidence="2" id="KW-1185">Reference proteome</keyword>
<dbReference type="Proteomes" id="UP001235030">
    <property type="component" value="Chromosome"/>
</dbReference>
<accession>A0ABY9PY24</accession>
<dbReference type="SUPFAM" id="SSF54001">
    <property type="entry name" value="Cysteine proteinases"/>
    <property type="match status" value="1"/>
</dbReference>
<evidence type="ECO:0000313" key="1">
    <source>
        <dbReference type="EMBL" id="WMT80568.1"/>
    </source>
</evidence>
<dbReference type="EMBL" id="CP101637">
    <property type="protein sequence ID" value="WMT80568.1"/>
    <property type="molecule type" value="Genomic_DNA"/>
</dbReference>
<protein>
    <recommendedName>
        <fullName evidence="3">Permuted papain-like amidase enzyme, YaeF/YiiX, C92 family</fullName>
    </recommendedName>
</protein>
<proteinExistence type="predicted"/>
<organism evidence="1 2">
    <name type="scientific">Terrisporobacter mayombei</name>
    <dbReference type="NCBI Taxonomy" id="1541"/>
    <lineage>
        <taxon>Bacteria</taxon>
        <taxon>Bacillati</taxon>
        <taxon>Bacillota</taxon>
        <taxon>Clostridia</taxon>
        <taxon>Peptostreptococcales</taxon>
        <taxon>Peptostreptococcaceae</taxon>
        <taxon>Terrisporobacter</taxon>
    </lineage>
</organism>
<gene>
    <name evidence="1" type="ORF">TEMA_08870</name>
</gene>
<dbReference type="Gene3D" id="3.90.1720.10">
    <property type="entry name" value="endopeptidase domain like (from Nostoc punctiforme)"/>
    <property type="match status" value="1"/>
</dbReference>
<reference evidence="1 2" key="1">
    <citation type="submission" date="2022-07" db="EMBL/GenBank/DDBJ databases">
        <title>Genome sequence of Terrisporobacter mayombei DSM6539.</title>
        <authorList>
            <person name="Boeer T."/>
            <person name="Bengelsdorf F.R."/>
            <person name="Daniel R."/>
            <person name="Poehlein A."/>
        </authorList>
    </citation>
    <scope>NUCLEOTIDE SEQUENCE [LARGE SCALE GENOMIC DNA]</scope>
    <source>
        <strain evidence="1 2">DSM 6539</strain>
    </source>
</reference>
<evidence type="ECO:0000313" key="2">
    <source>
        <dbReference type="Proteomes" id="UP001235030"/>
    </source>
</evidence>
<name>A0ABY9PY24_9FIRM</name>
<sequence length="200" mass="23057">MIKSVGKKIGGAEMRKIYIVTTYTGTLLSYLIRKVSKSPYAHISLSLNEDLSPMYSFGRLNPKTPIFAGFVEENINEGLYEIKQNALCRVYSLDVDYSSYGKLVKNIMKVNSNKNRYNYDVKALVYLSFNKSREKEYRYVCSHFVADMLYKSGINIFDKSPSLVKPEDFYNNSNLNLEYEGLLCNYNIKNGRNMLSHMTC</sequence>
<evidence type="ECO:0008006" key="3">
    <source>
        <dbReference type="Google" id="ProtNLM"/>
    </source>
</evidence>
<dbReference type="InterPro" id="IPR038765">
    <property type="entry name" value="Papain-like_cys_pep_sf"/>
</dbReference>